<dbReference type="KEGG" id="slk:SLUN_33250"/>
<gene>
    <name evidence="1" type="ORF">SLUN_33250</name>
</gene>
<keyword evidence="2" id="KW-1185">Reference proteome</keyword>
<name>A0A2R4TB39_9ACTN</name>
<protein>
    <submittedName>
        <fullName evidence="1">Uncharacterized protein</fullName>
    </submittedName>
</protein>
<dbReference type="EMBL" id="CP026304">
    <property type="protein sequence ID" value="AVZ76349.1"/>
    <property type="molecule type" value="Genomic_DNA"/>
</dbReference>
<dbReference type="AlphaFoldDB" id="A0A2R4TB39"/>
<sequence>MPAERAVHVVAPFAGDSLQGLTWALADQLDVVARAPGELLDRLGPDTRRTVIVLPDVRSEDVAEFAGKLAGLAHLRLIVEARTGTAPHEALTGRGWAELDLDLEQWTDPQRFEEWGAAHPPTFGVDATA</sequence>
<evidence type="ECO:0000313" key="1">
    <source>
        <dbReference type="EMBL" id="AVZ76349.1"/>
    </source>
</evidence>
<proteinExistence type="predicted"/>
<accession>A0A2R4TB39</accession>
<organism evidence="1 2">
    <name type="scientific">Streptomyces lunaelactis</name>
    <dbReference type="NCBI Taxonomy" id="1535768"/>
    <lineage>
        <taxon>Bacteria</taxon>
        <taxon>Bacillati</taxon>
        <taxon>Actinomycetota</taxon>
        <taxon>Actinomycetes</taxon>
        <taxon>Kitasatosporales</taxon>
        <taxon>Streptomycetaceae</taxon>
        <taxon>Streptomyces</taxon>
    </lineage>
</organism>
<dbReference type="Proteomes" id="UP000244201">
    <property type="component" value="Chromosome"/>
</dbReference>
<reference evidence="1 2" key="1">
    <citation type="submission" date="2018-01" db="EMBL/GenBank/DDBJ databases">
        <title>Complete genome sequence of Streptomyces lunaelactis MM109T, a Ferroverdin A producer isolated from cave moonmilk deposits.</title>
        <authorList>
            <person name="Naome A."/>
            <person name="Martinet L."/>
            <person name="Maciejewska M."/>
            <person name="Anderssen S."/>
            <person name="Adam D."/>
            <person name="Tenconi E."/>
            <person name="Deflandre B."/>
            <person name="Arguelles-Arias A."/>
            <person name="Calusinska M."/>
            <person name="Copieters W."/>
            <person name="Karim L."/>
            <person name="Hanikenne M."/>
            <person name="Baurain D."/>
            <person name="van Wezel G."/>
            <person name="Smargiasso N."/>
            <person name="de Pauw E."/>
            <person name="Delfosse P."/>
            <person name="Rigali S."/>
        </authorList>
    </citation>
    <scope>NUCLEOTIDE SEQUENCE [LARGE SCALE GENOMIC DNA]</scope>
    <source>
        <strain evidence="1 2">MM109</strain>
    </source>
</reference>
<evidence type="ECO:0000313" key="2">
    <source>
        <dbReference type="Proteomes" id="UP000244201"/>
    </source>
</evidence>